<comment type="similarity">
    <text evidence="1">Belongs to the PPR family. P subfamily.</text>
</comment>
<name>A0A8J5LS04_ZINOF</name>
<dbReference type="InterPro" id="IPR002885">
    <property type="entry name" value="PPR_rpt"/>
</dbReference>
<gene>
    <name evidence="3" type="ORF">ZIOFF_010287</name>
</gene>
<dbReference type="Gene3D" id="1.25.40.10">
    <property type="entry name" value="Tetratricopeptide repeat domain"/>
    <property type="match status" value="1"/>
</dbReference>
<dbReference type="InterPro" id="IPR011990">
    <property type="entry name" value="TPR-like_helical_dom_sf"/>
</dbReference>
<dbReference type="Pfam" id="PF13041">
    <property type="entry name" value="PPR_2"/>
    <property type="match status" value="1"/>
</dbReference>
<evidence type="ECO:0000313" key="4">
    <source>
        <dbReference type="Proteomes" id="UP000734854"/>
    </source>
</evidence>
<dbReference type="Pfam" id="PF13812">
    <property type="entry name" value="PPR_3"/>
    <property type="match status" value="1"/>
</dbReference>
<dbReference type="EMBL" id="JACMSC010000003">
    <property type="protein sequence ID" value="KAG6528138.1"/>
    <property type="molecule type" value="Genomic_DNA"/>
</dbReference>
<proteinExistence type="inferred from homology"/>
<evidence type="ECO:0000256" key="2">
    <source>
        <dbReference type="ARBA" id="ARBA00022737"/>
    </source>
</evidence>
<dbReference type="Proteomes" id="UP000734854">
    <property type="component" value="Unassembled WGS sequence"/>
</dbReference>
<dbReference type="AlphaFoldDB" id="A0A8J5LS04"/>
<reference evidence="3 4" key="1">
    <citation type="submission" date="2020-08" db="EMBL/GenBank/DDBJ databases">
        <title>Plant Genome Project.</title>
        <authorList>
            <person name="Zhang R.-G."/>
        </authorList>
    </citation>
    <scope>NUCLEOTIDE SEQUENCE [LARGE SCALE GENOMIC DNA]</scope>
    <source>
        <tissue evidence="3">Rhizome</tissue>
    </source>
</reference>
<sequence length="262" mass="29393">MKNIFCIASISYPVICSQEFLCSSRRYHLGSPSESEGISLPEPDGLASVGDSCASDAMAIQNILKSHDKNFGFSSALDECKIQLTENLVVKLMQEMFDEIPKDRQGSAINDKTFAILVNRYAADFPLVMGCDDAGSCNDKLEKFLYKHVEEAEALFLQKQDQFPPLFTSIWEKGCDPDVIICNCIIDTLCFKKVPQALEIFSEMNDRGCLPDVTALLQRMERTGCKLDLNTYNLLLNLYMQRKLQKGSGSIWADMKRSGLDH</sequence>
<evidence type="ECO:0008006" key="5">
    <source>
        <dbReference type="Google" id="ProtNLM"/>
    </source>
</evidence>
<organism evidence="3 4">
    <name type="scientific">Zingiber officinale</name>
    <name type="common">Ginger</name>
    <name type="synonym">Amomum zingiber</name>
    <dbReference type="NCBI Taxonomy" id="94328"/>
    <lineage>
        <taxon>Eukaryota</taxon>
        <taxon>Viridiplantae</taxon>
        <taxon>Streptophyta</taxon>
        <taxon>Embryophyta</taxon>
        <taxon>Tracheophyta</taxon>
        <taxon>Spermatophyta</taxon>
        <taxon>Magnoliopsida</taxon>
        <taxon>Liliopsida</taxon>
        <taxon>Zingiberales</taxon>
        <taxon>Zingiberaceae</taxon>
        <taxon>Zingiber</taxon>
    </lineage>
</organism>
<comment type="caution">
    <text evidence="3">The sequence shown here is derived from an EMBL/GenBank/DDBJ whole genome shotgun (WGS) entry which is preliminary data.</text>
</comment>
<evidence type="ECO:0000313" key="3">
    <source>
        <dbReference type="EMBL" id="KAG6528138.1"/>
    </source>
</evidence>
<keyword evidence="2" id="KW-0677">Repeat</keyword>
<protein>
    <recommendedName>
        <fullName evidence="5">Pentatricopeptide repeat-containing protein</fullName>
    </recommendedName>
</protein>
<keyword evidence="4" id="KW-1185">Reference proteome</keyword>
<dbReference type="PANTHER" id="PTHR47941">
    <property type="entry name" value="PENTATRICOPEPTIDE REPEAT-CONTAINING PROTEIN 3, MITOCHONDRIAL"/>
    <property type="match status" value="1"/>
</dbReference>
<evidence type="ECO:0000256" key="1">
    <source>
        <dbReference type="ARBA" id="ARBA00007626"/>
    </source>
</evidence>
<accession>A0A8J5LS04</accession>